<evidence type="ECO:0000313" key="2">
    <source>
        <dbReference type="Proteomes" id="UP000092462"/>
    </source>
</evidence>
<accession>A0A1B0DDV0</accession>
<name>A0A1B0DDV0_PHLPP</name>
<dbReference type="VEuPathDB" id="VectorBase:PPAI006073"/>
<reference evidence="1" key="1">
    <citation type="submission" date="2022-08" db="UniProtKB">
        <authorList>
            <consortium name="EnsemblMetazoa"/>
        </authorList>
    </citation>
    <scope>IDENTIFICATION</scope>
    <source>
        <strain evidence="1">Israel</strain>
    </source>
</reference>
<dbReference type="Proteomes" id="UP000092462">
    <property type="component" value="Unassembled WGS sequence"/>
</dbReference>
<proteinExistence type="predicted"/>
<dbReference type="AlphaFoldDB" id="A0A1B0DDV0"/>
<evidence type="ECO:0000313" key="1">
    <source>
        <dbReference type="EnsemblMetazoa" id="PPAI006073-PA"/>
    </source>
</evidence>
<sequence>MYHQVLLLLLVALVVVQTSPVPQLCDPTIVEDLPPNIKKVCKVLEDSNHFSNLLSAYLRGETSALMFRPEDLASLSSSQLGGKRTDVDHIFLRFGRRR</sequence>
<keyword evidence="2" id="KW-1185">Reference proteome</keyword>
<dbReference type="EMBL" id="AJVK01014631">
    <property type="status" value="NOT_ANNOTATED_CDS"/>
    <property type="molecule type" value="Genomic_DNA"/>
</dbReference>
<protein>
    <submittedName>
        <fullName evidence="1">Uncharacterized protein</fullName>
    </submittedName>
</protein>
<organism evidence="1 2">
    <name type="scientific">Phlebotomus papatasi</name>
    <name type="common">Sandfly</name>
    <dbReference type="NCBI Taxonomy" id="29031"/>
    <lineage>
        <taxon>Eukaryota</taxon>
        <taxon>Metazoa</taxon>
        <taxon>Ecdysozoa</taxon>
        <taxon>Arthropoda</taxon>
        <taxon>Hexapoda</taxon>
        <taxon>Insecta</taxon>
        <taxon>Pterygota</taxon>
        <taxon>Neoptera</taxon>
        <taxon>Endopterygota</taxon>
        <taxon>Diptera</taxon>
        <taxon>Nematocera</taxon>
        <taxon>Psychodoidea</taxon>
        <taxon>Psychodidae</taxon>
        <taxon>Phlebotomus</taxon>
        <taxon>Phlebotomus</taxon>
    </lineage>
</organism>
<dbReference type="EnsemblMetazoa" id="PPAI006073-RA">
    <property type="protein sequence ID" value="PPAI006073-PA"/>
    <property type="gene ID" value="PPAI006073"/>
</dbReference>